<dbReference type="CDD" id="cd16936">
    <property type="entry name" value="HATPase_RsbW-like"/>
    <property type="match status" value="1"/>
</dbReference>
<reference evidence="5" key="1">
    <citation type="submission" date="2018-05" db="EMBL/GenBank/DDBJ databases">
        <authorList>
            <person name="Klenk H.-P."/>
            <person name="Huntemann M."/>
            <person name="Clum A."/>
            <person name="Pillay M."/>
            <person name="Palaniappan K."/>
            <person name="Varghese N."/>
            <person name="Mikhailova N."/>
            <person name="Stamatis D."/>
            <person name="Reddy T."/>
            <person name="Daum C."/>
            <person name="Shapiro N."/>
            <person name="Ivanova N."/>
            <person name="Kyrpides N."/>
            <person name="Woyke T."/>
        </authorList>
    </citation>
    <scope>NUCLEOTIDE SEQUENCE [LARGE SCALE GENOMIC DNA]</scope>
    <source>
        <strain evidence="5">DSM 45417</strain>
    </source>
</reference>
<dbReference type="AlphaFoldDB" id="A0A317QQ79"/>
<feature type="domain" description="Histidine kinase/HSP90-like ATPase" evidence="3">
    <location>
        <begin position="41"/>
        <end position="141"/>
    </location>
</feature>
<dbReference type="Pfam" id="PF13581">
    <property type="entry name" value="HATPase_c_2"/>
    <property type="match status" value="1"/>
</dbReference>
<dbReference type="EMBL" id="QGTX01000001">
    <property type="protein sequence ID" value="PWW25047.1"/>
    <property type="molecule type" value="Genomic_DNA"/>
</dbReference>
<keyword evidence="5" id="KW-1185">Reference proteome</keyword>
<evidence type="ECO:0000313" key="5">
    <source>
        <dbReference type="Proteomes" id="UP000246661"/>
    </source>
</evidence>
<dbReference type="PANTHER" id="PTHR35526">
    <property type="entry name" value="ANTI-SIGMA-F FACTOR RSBW-RELATED"/>
    <property type="match status" value="1"/>
</dbReference>
<dbReference type="InterPro" id="IPR050267">
    <property type="entry name" value="Anti-sigma-factor_SerPK"/>
</dbReference>
<dbReference type="SUPFAM" id="SSF55874">
    <property type="entry name" value="ATPase domain of HSP90 chaperone/DNA topoisomerase II/histidine kinase"/>
    <property type="match status" value="1"/>
</dbReference>
<keyword evidence="4" id="KW-0808">Transferase</keyword>
<keyword evidence="1" id="KW-0723">Serine/threonine-protein kinase</keyword>
<evidence type="ECO:0000313" key="4">
    <source>
        <dbReference type="EMBL" id="PWW25047.1"/>
    </source>
</evidence>
<dbReference type="InterPro" id="IPR003594">
    <property type="entry name" value="HATPase_dom"/>
</dbReference>
<dbReference type="RefSeq" id="WP_110007083.1">
    <property type="nucleotide sequence ID" value="NZ_QGTX01000001.1"/>
</dbReference>
<evidence type="ECO:0000259" key="3">
    <source>
        <dbReference type="Pfam" id="PF13581"/>
    </source>
</evidence>
<dbReference type="GO" id="GO:0004674">
    <property type="term" value="F:protein serine/threonine kinase activity"/>
    <property type="evidence" value="ECO:0007669"/>
    <property type="project" value="UniProtKB-KW"/>
</dbReference>
<accession>A0A317QQ79</accession>
<feature type="compositionally biased region" description="Basic and acidic residues" evidence="2">
    <location>
        <begin position="146"/>
        <end position="163"/>
    </location>
</feature>
<comment type="caution">
    <text evidence="4">The sequence shown here is derived from an EMBL/GenBank/DDBJ whole genome shotgun (WGS) entry which is preliminary data.</text>
</comment>
<dbReference type="InterPro" id="IPR036890">
    <property type="entry name" value="HATPase_C_sf"/>
</dbReference>
<keyword evidence="4" id="KW-0418">Kinase</keyword>
<organism evidence="4 5">
    <name type="scientific">Geodermatophilus normandii</name>
    <dbReference type="NCBI Taxonomy" id="1137989"/>
    <lineage>
        <taxon>Bacteria</taxon>
        <taxon>Bacillati</taxon>
        <taxon>Actinomycetota</taxon>
        <taxon>Actinomycetes</taxon>
        <taxon>Geodermatophilales</taxon>
        <taxon>Geodermatophilaceae</taxon>
        <taxon>Geodermatophilus</taxon>
    </lineage>
</organism>
<dbReference type="PANTHER" id="PTHR35526:SF3">
    <property type="entry name" value="ANTI-SIGMA-F FACTOR RSBW"/>
    <property type="match status" value="1"/>
</dbReference>
<name>A0A317QQ79_9ACTN</name>
<dbReference type="OrthoDB" id="3297757at2"/>
<evidence type="ECO:0000256" key="1">
    <source>
        <dbReference type="ARBA" id="ARBA00022527"/>
    </source>
</evidence>
<sequence length="170" mass="18054">MTASPWAHRAPPVRDTRSGLVGRWSPGTLAELTLSRHALGVALRGGARPATAAEGAVQRLLLAFEELTSNALRHGRLPVEVTVTRTGRSWLLEVSDAAGDHAPTPAADRDPALGGLGLPLVARISAAHGWTVVGGRKVVWASLDLTRPEASDAPRDPRPQGRSDRRRPAR</sequence>
<protein>
    <submittedName>
        <fullName evidence="4">Histidine kinase-like protein</fullName>
    </submittedName>
</protein>
<evidence type="ECO:0000256" key="2">
    <source>
        <dbReference type="SAM" id="MobiDB-lite"/>
    </source>
</evidence>
<dbReference type="Gene3D" id="3.30.565.10">
    <property type="entry name" value="Histidine kinase-like ATPase, C-terminal domain"/>
    <property type="match status" value="1"/>
</dbReference>
<proteinExistence type="predicted"/>
<gene>
    <name evidence="4" type="ORF">JD79_04241</name>
</gene>
<dbReference type="Proteomes" id="UP000246661">
    <property type="component" value="Unassembled WGS sequence"/>
</dbReference>
<feature type="region of interest" description="Disordered" evidence="2">
    <location>
        <begin position="145"/>
        <end position="170"/>
    </location>
</feature>